<protein>
    <recommendedName>
        <fullName evidence="5">PNPLA domain-containing protein</fullName>
    </recommendedName>
</protein>
<keyword evidence="3" id="KW-0443">Lipid metabolism</keyword>
<evidence type="ECO:0000256" key="4">
    <source>
        <dbReference type="PROSITE-ProRule" id="PRU01161"/>
    </source>
</evidence>
<keyword evidence="1" id="KW-0378">Hydrolase</keyword>
<organism evidence="6 7">
    <name type="scientific">Cymbomonas tetramitiformis</name>
    <dbReference type="NCBI Taxonomy" id="36881"/>
    <lineage>
        <taxon>Eukaryota</taxon>
        <taxon>Viridiplantae</taxon>
        <taxon>Chlorophyta</taxon>
        <taxon>Pyramimonadophyceae</taxon>
        <taxon>Pyramimonadales</taxon>
        <taxon>Pyramimonadaceae</taxon>
        <taxon>Cymbomonas</taxon>
    </lineage>
</organism>
<dbReference type="SUPFAM" id="SSF52151">
    <property type="entry name" value="FabD/lysophospholipase-like"/>
    <property type="match status" value="1"/>
</dbReference>
<gene>
    <name evidence="6" type="ORF">CYMTET_5648</name>
</gene>
<evidence type="ECO:0000313" key="7">
    <source>
        <dbReference type="Proteomes" id="UP001190700"/>
    </source>
</evidence>
<dbReference type="PANTHER" id="PTHR14226:SF10">
    <property type="entry name" value="TRIACYLGLYCEROL LIPASE 4-RELATED"/>
    <property type="match status" value="1"/>
</dbReference>
<dbReference type="InterPro" id="IPR016035">
    <property type="entry name" value="Acyl_Trfase/lysoPLipase"/>
</dbReference>
<comment type="caution">
    <text evidence="4">Lacks conserved residue(s) required for the propagation of feature annotation.</text>
</comment>
<reference evidence="6 7" key="1">
    <citation type="journal article" date="2015" name="Genome Biol. Evol.">
        <title>Comparative Genomics of a Bacterivorous Green Alga Reveals Evolutionary Causalities and Consequences of Phago-Mixotrophic Mode of Nutrition.</title>
        <authorList>
            <person name="Burns J.A."/>
            <person name="Paasch A."/>
            <person name="Narechania A."/>
            <person name="Kim E."/>
        </authorList>
    </citation>
    <scope>NUCLEOTIDE SEQUENCE [LARGE SCALE GENOMIC DNA]</scope>
    <source>
        <strain evidence="6 7">PLY_AMNH</strain>
    </source>
</reference>
<dbReference type="AlphaFoldDB" id="A0AAE0LIV6"/>
<dbReference type="GO" id="GO:0052689">
    <property type="term" value="F:carboxylic ester hydrolase activity"/>
    <property type="evidence" value="ECO:0007669"/>
    <property type="project" value="UniProtKB-ARBA"/>
</dbReference>
<dbReference type="Proteomes" id="UP001190700">
    <property type="component" value="Unassembled WGS sequence"/>
</dbReference>
<keyword evidence="7" id="KW-1185">Reference proteome</keyword>
<evidence type="ECO:0000259" key="5">
    <source>
        <dbReference type="PROSITE" id="PS51635"/>
    </source>
</evidence>
<dbReference type="GO" id="GO:0016042">
    <property type="term" value="P:lipid catabolic process"/>
    <property type="evidence" value="ECO:0007669"/>
    <property type="project" value="UniProtKB-KW"/>
</dbReference>
<dbReference type="Gene3D" id="3.40.1090.10">
    <property type="entry name" value="Cytosolic phospholipase A2 catalytic domain"/>
    <property type="match status" value="1"/>
</dbReference>
<comment type="caution">
    <text evidence="6">The sequence shown here is derived from an EMBL/GenBank/DDBJ whole genome shotgun (WGS) entry which is preliminary data.</text>
</comment>
<evidence type="ECO:0000256" key="2">
    <source>
        <dbReference type="ARBA" id="ARBA00022963"/>
    </source>
</evidence>
<dbReference type="InterPro" id="IPR050301">
    <property type="entry name" value="NTE"/>
</dbReference>
<dbReference type="PANTHER" id="PTHR14226">
    <property type="entry name" value="NEUROPATHY TARGET ESTERASE/SWISS CHEESE D.MELANOGASTER"/>
    <property type="match status" value="1"/>
</dbReference>
<feature type="domain" description="PNPLA" evidence="5">
    <location>
        <begin position="1"/>
        <end position="88"/>
    </location>
</feature>
<dbReference type="EMBL" id="LGRX02001123">
    <property type="protein sequence ID" value="KAK3286818.1"/>
    <property type="molecule type" value="Genomic_DNA"/>
</dbReference>
<proteinExistence type="predicted"/>
<evidence type="ECO:0000256" key="1">
    <source>
        <dbReference type="ARBA" id="ARBA00022801"/>
    </source>
</evidence>
<sequence>MVLFPAAVVPSPATRGTASGKLQLLNYLTSPDIVVWSAVLASCAIPWLFEAAELYIKDSAGEIRPAYADSATYSDGSFGCDLPIERMKQLFDVGLFIVSQVNPVGYTDIKLRKHVACTHDPLAKLLLFMQAQATCYLQSLWATGWLQWIPALSILVPMCIQENEGDITLLAPVTFSDLTKLLSTMEAHQLNAMRDRGERAVGKGSTLIPFGVR</sequence>
<accession>A0AAE0LIV6</accession>
<keyword evidence="2" id="KW-0442">Lipid degradation</keyword>
<evidence type="ECO:0000256" key="3">
    <source>
        <dbReference type="ARBA" id="ARBA00023098"/>
    </source>
</evidence>
<dbReference type="InterPro" id="IPR002641">
    <property type="entry name" value="PNPLA_dom"/>
</dbReference>
<evidence type="ECO:0000313" key="6">
    <source>
        <dbReference type="EMBL" id="KAK3286818.1"/>
    </source>
</evidence>
<dbReference type="GO" id="GO:0016298">
    <property type="term" value="F:lipase activity"/>
    <property type="evidence" value="ECO:0007669"/>
    <property type="project" value="UniProtKB-ARBA"/>
</dbReference>
<dbReference type="PROSITE" id="PS51635">
    <property type="entry name" value="PNPLA"/>
    <property type="match status" value="1"/>
</dbReference>
<name>A0AAE0LIV6_9CHLO</name>